<sequence length="85" mass="9363">MKKIGTVSWVSLALSMLPAFAIFMLIRGYEISLLVIGFFLFVSIGFSIIALYKQNEKNIIPLIAFIISSGILAYPILIIVRLAVG</sequence>
<gene>
    <name evidence="2" type="ORF">J2S77_001117</name>
</gene>
<feature type="transmembrane region" description="Helical" evidence="1">
    <location>
        <begin position="31"/>
        <end position="52"/>
    </location>
</feature>
<keyword evidence="1" id="KW-1133">Transmembrane helix</keyword>
<keyword evidence="1" id="KW-0812">Transmembrane</keyword>
<evidence type="ECO:0000256" key="1">
    <source>
        <dbReference type="SAM" id="Phobius"/>
    </source>
</evidence>
<evidence type="ECO:0000313" key="2">
    <source>
        <dbReference type="EMBL" id="MDQ0159153.1"/>
    </source>
</evidence>
<keyword evidence="1" id="KW-0472">Membrane</keyword>
<reference evidence="2 3" key="1">
    <citation type="submission" date="2023-07" db="EMBL/GenBank/DDBJ databases">
        <title>Genomic Encyclopedia of Type Strains, Phase IV (KMG-IV): sequencing the most valuable type-strain genomes for metagenomic binning, comparative biology and taxonomic classification.</title>
        <authorList>
            <person name="Goeker M."/>
        </authorList>
    </citation>
    <scope>NUCLEOTIDE SEQUENCE [LARGE SCALE GENOMIC DNA]</scope>
    <source>
        <strain evidence="2 3">DSM 16460</strain>
    </source>
</reference>
<name>A0ABT9VDY6_9BACI</name>
<comment type="caution">
    <text evidence="2">The sequence shown here is derived from an EMBL/GenBank/DDBJ whole genome shotgun (WGS) entry which is preliminary data.</text>
</comment>
<dbReference type="Proteomes" id="UP001224359">
    <property type="component" value="Unassembled WGS sequence"/>
</dbReference>
<dbReference type="EMBL" id="JAUSTQ010000003">
    <property type="protein sequence ID" value="MDQ0159153.1"/>
    <property type="molecule type" value="Genomic_DNA"/>
</dbReference>
<accession>A0ABT9VDY6</accession>
<protein>
    <submittedName>
        <fullName evidence="2">Uncharacterized protein</fullName>
    </submittedName>
</protein>
<keyword evidence="3" id="KW-1185">Reference proteome</keyword>
<feature type="transmembrane region" description="Helical" evidence="1">
    <location>
        <begin position="59"/>
        <end position="84"/>
    </location>
</feature>
<proteinExistence type="predicted"/>
<dbReference type="RefSeq" id="WP_306975395.1">
    <property type="nucleotide sequence ID" value="NZ_JAUSTQ010000003.1"/>
</dbReference>
<evidence type="ECO:0000313" key="3">
    <source>
        <dbReference type="Proteomes" id="UP001224359"/>
    </source>
</evidence>
<organism evidence="2 3">
    <name type="scientific">Alkalibacillus salilacus</name>
    <dbReference type="NCBI Taxonomy" id="284582"/>
    <lineage>
        <taxon>Bacteria</taxon>
        <taxon>Bacillati</taxon>
        <taxon>Bacillota</taxon>
        <taxon>Bacilli</taxon>
        <taxon>Bacillales</taxon>
        <taxon>Bacillaceae</taxon>
        <taxon>Alkalibacillus</taxon>
    </lineage>
</organism>